<feature type="compositionally biased region" description="Polar residues" evidence="1">
    <location>
        <begin position="154"/>
        <end position="164"/>
    </location>
</feature>
<gene>
    <name evidence="2" type="ORF">Gorai_019452</name>
</gene>
<dbReference type="Proteomes" id="UP000593578">
    <property type="component" value="Unassembled WGS sequence"/>
</dbReference>
<evidence type="ECO:0000313" key="3">
    <source>
        <dbReference type="Proteomes" id="UP000593578"/>
    </source>
</evidence>
<protein>
    <recommendedName>
        <fullName evidence="4">DUF4283 domain-containing protein</fullName>
    </recommendedName>
</protein>
<sequence>MPWLFDNCLFAMLPFIKGKEIEIYEFSLTHFLLQIYNIPLENLDRQTALDVGKAIGELVATDWKDRNGGWTEFMRLKIKINVSCPLRRVVRLVGRDGVEIIYTIKYERLPAFYYILAPHQNRAIWRNGIEMVATPTSLNDANDESKLDLREENYNTPNPYLSSD</sequence>
<dbReference type="PANTHER" id="PTHR31286:SF178">
    <property type="entry name" value="DUF4283 DOMAIN-CONTAINING PROTEIN"/>
    <property type="match status" value="1"/>
</dbReference>
<feature type="compositionally biased region" description="Basic and acidic residues" evidence="1">
    <location>
        <begin position="143"/>
        <end position="153"/>
    </location>
</feature>
<dbReference type="InterPro" id="IPR040256">
    <property type="entry name" value="At4g02000-like"/>
</dbReference>
<evidence type="ECO:0000256" key="1">
    <source>
        <dbReference type="SAM" id="MobiDB-lite"/>
    </source>
</evidence>
<comment type="caution">
    <text evidence="2">The sequence shown here is derived from an EMBL/GenBank/DDBJ whole genome shotgun (WGS) entry which is preliminary data.</text>
</comment>
<evidence type="ECO:0000313" key="2">
    <source>
        <dbReference type="EMBL" id="MBA0590760.1"/>
    </source>
</evidence>
<reference evidence="2 3" key="1">
    <citation type="journal article" date="2019" name="Genome Biol. Evol.">
        <title>Insights into the evolution of the New World diploid cottons (Gossypium, subgenus Houzingenia) based on genome sequencing.</title>
        <authorList>
            <person name="Grover C.E."/>
            <person name="Arick M.A. 2nd"/>
            <person name="Thrash A."/>
            <person name="Conover J.L."/>
            <person name="Sanders W.S."/>
            <person name="Peterson D.G."/>
            <person name="Frelichowski J.E."/>
            <person name="Scheffler J.A."/>
            <person name="Scheffler B.E."/>
            <person name="Wendel J.F."/>
        </authorList>
    </citation>
    <scope>NUCLEOTIDE SEQUENCE [LARGE SCALE GENOMIC DNA]</scope>
    <source>
        <strain evidence="2">8</strain>
        <tissue evidence="2">Leaf</tissue>
    </source>
</reference>
<proteinExistence type="predicted"/>
<name>A0A7J8PP28_GOSRA</name>
<accession>A0A7J8PP28</accession>
<organism evidence="2 3">
    <name type="scientific">Gossypium raimondii</name>
    <name type="common">Peruvian cotton</name>
    <name type="synonym">Gossypium klotzschianum subsp. raimondii</name>
    <dbReference type="NCBI Taxonomy" id="29730"/>
    <lineage>
        <taxon>Eukaryota</taxon>
        <taxon>Viridiplantae</taxon>
        <taxon>Streptophyta</taxon>
        <taxon>Embryophyta</taxon>
        <taxon>Tracheophyta</taxon>
        <taxon>Spermatophyta</taxon>
        <taxon>Magnoliopsida</taxon>
        <taxon>eudicotyledons</taxon>
        <taxon>Gunneridae</taxon>
        <taxon>Pentapetalae</taxon>
        <taxon>rosids</taxon>
        <taxon>malvids</taxon>
        <taxon>Malvales</taxon>
        <taxon>Malvaceae</taxon>
        <taxon>Malvoideae</taxon>
        <taxon>Gossypium</taxon>
    </lineage>
</organism>
<dbReference type="PANTHER" id="PTHR31286">
    <property type="entry name" value="GLYCINE-RICH CELL WALL STRUCTURAL PROTEIN 1.8-LIKE"/>
    <property type="match status" value="1"/>
</dbReference>
<feature type="region of interest" description="Disordered" evidence="1">
    <location>
        <begin position="142"/>
        <end position="164"/>
    </location>
</feature>
<dbReference type="AlphaFoldDB" id="A0A7J8PP28"/>
<dbReference type="EMBL" id="JABEZZ010000007">
    <property type="protein sequence ID" value="MBA0590760.1"/>
    <property type="molecule type" value="Genomic_DNA"/>
</dbReference>
<evidence type="ECO:0008006" key="4">
    <source>
        <dbReference type="Google" id="ProtNLM"/>
    </source>
</evidence>